<feature type="compositionally biased region" description="Basic residues" evidence="2">
    <location>
        <begin position="4325"/>
        <end position="4335"/>
    </location>
</feature>
<feature type="compositionally biased region" description="Low complexity" evidence="2">
    <location>
        <begin position="1527"/>
        <end position="1547"/>
    </location>
</feature>
<name>A0ABQ5KS79_9EUKA</name>
<feature type="compositionally biased region" description="Polar residues" evidence="2">
    <location>
        <begin position="1729"/>
        <end position="1742"/>
    </location>
</feature>
<feature type="compositionally biased region" description="Polar residues" evidence="2">
    <location>
        <begin position="2443"/>
        <end position="2455"/>
    </location>
</feature>
<evidence type="ECO:0000256" key="3">
    <source>
        <dbReference type="SAM" id="Phobius"/>
    </source>
</evidence>
<feature type="region of interest" description="Disordered" evidence="2">
    <location>
        <begin position="1199"/>
        <end position="1277"/>
    </location>
</feature>
<protein>
    <recommendedName>
        <fullName evidence="4">Putative nitroreductase TM1586 domain-containing protein</fullName>
    </recommendedName>
</protein>
<keyword evidence="6" id="KW-1185">Reference proteome</keyword>
<feature type="region of interest" description="Disordered" evidence="2">
    <location>
        <begin position="3760"/>
        <end position="3788"/>
    </location>
</feature>
<feature type="region of interest" description="Disordered" evidence="2">
    <location>
        <begin position="1525"/>
        <end position="1560"/>
    </location>
</feature>
<gene>
    <name evidence="5" type="ORF">ADUPG1_008497</name>
</gene>
<feature type="compositionally biased region" description="Polar residues" evidence="2">
    <location>
        <begin position="3486"/>
        <end position="3496"/>
    </location>
</feature>
<feature type="region of interest" description="Disordered" evidence="2">
    <location>
        <begin position="4845"/>
        <end position="4874"/>
    </location>
</feature>
<feature type="region of interest" description="Disordered" evidence="2">
    <location>
        <begin position="1653"/>
        <end position="1811"/>
    </location>
</feature>
<feature type="compositionally biased region" description="Low complexity" evidence="2">
    <location>
        <begin position="1149"/>
        <end position="1161"/>
    </location>
</feature>
<feature type="compositionally biased region" description="Basic residues" evidence="2">
    <location>
        <begin position="2274"/>
        <end position="2292"/>
    </location>
</feature>
<feature type="region of interest" description="Disordered" evidence="2">
    <location>
        <begin position="2781"/>
        <end position="2819"/>
    </location>
</feature>
<feature type="compositionally biased region" description="Low complexity" evidence="2">
    <location>
        <begin position="4339"/>
        <end position="4363"/>
    </location>
</feature>
<feature type="compositionally biased region" description="Basic residues" evidence="2">
    <location>
        <begin position="4888"/>
        <end position="4898"/>
    </location>
</feature>
<feature type="region of interest" description="Disordered" evidence="2">
    <location>
        <begin position="1456"/>
        <end position="1485"/>
    </location>
</feature>
<evidence type="ECO:0000259" key="4">
    <source>
        <dbReference type="Pfam" id="PF14512"/>
    </source>
</evidence>
<feature type="region of interest" description="Disordered" evidence="2">
    <location>
        <begin position="3182"/>
        <end position="3204"/>
    </location>
</feature>
<feature type="compositionally biased region" description="Acidic residues" evidence="2">
    <location>
        <begin position="3985"/>
        <end position="3999"/>
    </location>
</feature>
<feature type="compositionally biased region" description="Basic and acidic residues" evidence="2">
    <location>
        <begin position="1662"/>
        <end position="1672"/>
    </location>
</feature>
<feature type="compositionally biased region" description="Basic and acidic residues" evidence="2">
    <location>
        <begin position="1754"/>
        <end position="1780"/>
    </location>
</feature>
<feature type="compositionally biased region" description="Basic and acidic residues" evidence="2">
    <location>
        <begin position="4961"/>
        <end position="4971"/>
    </location>
</feature>
<feature type="region of interest" description="Disordered" evidence="2">
    <location>
        <begin position="2443"/>
        <end position="2491"/>
    </location>
</feature>
<feature type="compositionally biased region" description="Low complexity" evidence="2">
    <location>
        <begin position="4948"/>
        <end position="4960"/>
    </location>
</feature>
<feature type="region of interest" description="Disordered" evidence="2">
    <location>
        <begin position="2254"/>
        <end position="2303"/>
    </location>
</feature>
<feature type="coiled-coil region" evidence="1">
    <location>
        <begin position="4455"/>
        <end position="4482"/>
    </location>
</feature>
<feature type="region of interest" description="Disordered" evidence="2">
    <location>
        <begin position="956"/>
        <end position="995"/>
    </location>
</feature>
<feature type="compositionally biased region" description="Polar residues" evidence="2">
    <location>
        <begin position="4757"/>
        <end position="4783"/>
    </location>
</feature>
<dbReference type="Proteomes" id="UP001057375">
    <property type="component" value="Unassembled WGS sequence"/>
</dbReference>
<feature type="compositionally biased region" description="Low complexity" evidence="2">
    <location>
        <begin position="2792"/>
        <end position="2819"/>
    </location>
</feature>
<reference evidence="5" key="1">
    <citation type="submission" date="2022-03" db="EMBL/GenBank/DDBJ databases">
        <title>Draft genome sequence of Aduncisulcus paluster, a free-living microaerophilic Fornicata.</title>
        <authorList>
            <person name="Yuyama I."/>
            <person name="Kume K."/>
            <person name="Tamura T."/>
            <person name="Inagaki Y."/>
            <person name="Hashimoto T."/>
        </authorList>
    </citation>
    <scope>NUCLEOTIDE SEQUENCE</scope>
    <source>
        <strain evidence="5">NY0171</strain>
    </source>
</reference>
<feature type="transmembrane region" description="Helical" evidence="3">
    <location>
        <begin position="147"/>
        <end position="173"/>
    </location>
</feature>
<feature type="region of interest" description="Disordered" evidence="2">
    <location>
        <begin position="2005"/>
        <end position="2064"/>
    </location>
</feature>
<dbReference type="EMBL" id="BQXS01010965">
    <property type="protein sequence ID" value="GKT35315.1"/>
    <property type="molecule type" value="Genomic_DNA"/>
</dbReference>
<feature type="region of interest" description="Disordered" evidence="2">
    <location>
        <begin position="2187"/>
        <end position="2220"/>
    </location>
</feature>
<dbReference type="InterPro" id="IPR029478">
    <property type="entry name" value="TM1586_NiRdase"/>
</dbReference>
<keyword evidence="1" id="KW-0175">Coiled coil</keyword>
<feature type="compositionally biased region" description="Polar residues" evidence="2">
    <location>
        <begin position="1833"/>
        <end position="1847"/>
    </location>
</feature>
<feature type="compositionally biased region" description="Polar residues" evidence="2">
    <location>
        <begin position="2781"/>
        <end position="2791"/>
    </location>
</feature>
<dbReference type="SUPFAM" id="SSF50978">
    <property type="entry name" value="WD40 repeat-like"/>
    <property type="match status" value="1"/>
</dbReference>
<feature type="region of interest" description="Disordered" evidence="2">
    <location>
        <begin position="4887"/>
        <end position="4911"/>
    </location>
</feature>
<sequence>MSDDNDTTINEAFPTIGIEFPSNIKYLFSYPLVGTSFGTLEESSAVLSQSQSKSYLIIVVSSLLNIYALTYNPRSESPNVKHCGNIGDQLNGAKPSISMEAPLKVISETSTKVSHGSSLHSSPLPSIKGKPKPPTIISKDMKWKIRFTCASCLPSASLLIFGLSNGWTIVYSYKDDRIVKIVSLQGLNDASMPSGPYQDTASSSSAVSSYHMPKSIRTSPSVTSVASFVSQDGTSMLLIGYSSGTLVSIDVAAPTPFDLLFRLRPFSSSVISMYPIQKFSEASVMAALKLGVGNEKHSRAMGDSSTKLPYTSIDSVGYVVVASSMRLCIIPMSEGRVVSTFAPQQGTIGCFSIVPQVDKKEIAPVSSAFLTSVATESTPTVTKTGDRVKKLSSTSLGVDTCSTQSLYDSAMTVVIGHTNGNLTLCKMFHCHIGSCEYTPPHTRLGGRVTSIESCVSYMNDQEYAIIMSVTDTDVAPLVHRMCIRLKSVGDWDIQGKTTEIDRGLRSREKVWGKRQHFVPFSAVSASVPTVSSLFPLPSLRSIPLSPSTIGPAPSVFIYSSLNNVSLVRGVGEDISERGVDKNSTGHRNQREKERKGSTIDLKARDGLRHEGSDLSARKKVLPTVQKNMALEESIDEAIDTTHIHKTPSTPISQSLILDTIPSLQPPDEATPTSEEKKDLDLVEIPKYESPPDISSYVQPAGTFPPTPHFAPGSKLPDNIPADSVLSATNTSITPSKKQSKVEAVSHALTQLLETKADDVSDRQSFYRGIRGHRTTDLSDIAFSPFVVPGDSRRMSYLRESEGRVLLSPKESAYSSFYAQGKYPTFSPNYKPLNQPVRSSNPFRRSSFLDSNVHIPPSAIAHIFLKDSQASFNSTNLQRVSRYRFQSQDDAHREYQLALSALMSHQTQALKRMQNKRLKRKMAALGLELGTIGSPSKVRRIMEERERRDKTRIQVRGGDHGQGLQVLVSPSKSPRKIRDTPSIKPSKSYSLPSPTIISMDNEEKTKASKLKKQLDREEEDISVVEPSDVKGSWKSTDPSAFPFPFDSIDGFNPKDPSSLPLLSSPALLSLFSSYSHQPSSALSPRGMLFRQRPGSRRAQFKQKAQMRRLVDKMKYLNAMYMINHSHYGHRGIAKDIYGRPQKSSGLNNAHSQSQLSSESSSSVHSGSSGIFSIFAQGLAPGYKPFSNYSNPNAAERSRMDVLNGPRHDIRGSQRSAEDESFEMVGSSGKDSSSELKRKSTPGGMYGRHSSGAFPLSHQPSLLSQSEEGSSTNEQEPDWMLNGMHVPKDLVKGLSLDWKQDDFEFLLLPSHPHMRVRESKMPLWARVALANRDKDPDAALDADFESLASAAALQGDINAESEKLFHQFRSLMVRMGSRADVPDDYYDTSASGSERMGDGKRTMTKHKSKGWVGRFGGWGGREEEWRMKWRSMLQQSIVEGKIDPTKITDLMKQMRREESELRLQRKLSQKRLRGGEQTGSGDDSDQIDEYDLDIEGLSEDDGQPIVTPRKGVSFAMFDVVHRYTPPPGSVMSSLDSDVSLSDPSSISDDLSAEGGYSDEDYGNQVDKDLIAKYSQMVDLNDLLNDDETKFFNLKGDDELAVSPPRFSDEEDRMSYSDPLSCIGGCGSEDEEDDELWQKQKEIQRQLREEMYRATADMIEGWEPPSDRRDIKKIDNNLISNSEHSYDSYDEYGSSDVPSHQNIGNDIKNHPSPISSPKKHRHESNHRKPSSKNESASQADSNIGSSHEESDVSCSNEESHSKIEDRGIKSDRKPKITEDRADDQSEYEYYSEEEDSSFDRDHGKRRYIRPGDEEWESIDEETLELLEESEEIFESGTNSDEFSFTSIDRSSPSRDHGKRRYIRPGDEEWESIDEETLELLEESEEIFESGTNSDEFSFTSIDRSSPSRSDESMVSRMLRIQRNNIRRKERGSSDSFAMDNSDNKFSSRDDDLLADLDEEIRMRANGELVSDEESSSPVRFLSKTQIGPDTGLIGMFENSLSEKDEIRFYNRSVSPRPGSEDPPTGSSDGFMLSEKSDLPSFPDLYDPNAPRPASPGTRSKQRFEEIQRMKDEKYELMRDVCEFSSIPESQLGEIQFYNLDISDPYSDEMSLLPGSMTGSDIYSNHNCLDLELSDPPPWVGEGSEYDLLSFSDDEGSSARERDIERQTALGHLIQGDAKPSRSSKNLLKTLLGQSDDDDDKNDSDVSSSTARRSKQDSVLDTDKDADLLHQYNDLFDRNDELSSEYEYEYEEITASVSEMGNKSPTQNNSDADESPVRKHRRKHKTRRKKRVKNKAKSKEKAAKSKSMIPPLPKWLVLIIVKGKRKIESKKWRGYDLLSFSDDEGSSARERDIERQTALGHLIQGDAKPSRSSKNLLKTLLGQSDDDDDKNDSDVSSSTARRSKQDSVLDTDKDADLLHQYNDLFDRNDELSSEYEYEYEEITASVSEMGNKSPTQNNSDADESPVRKHRRKHKTRRKKRVKNKAKSKEKAAKSKSMIPPLPKWLVLIIVKGKRKIESKKWRGVSQEKWHKFVVRKSGRSWSINSRNRKVREEKRWRKIEENKKTRDENPDMVVSGIELLGGKGFPSIVPIDSSLCGLISRFNRYKLQQKTNQIEMDFIPDNKKLVNKHQAKIMSRLEQFSLSGCDSVHDEDPMVANIPCLFPTVFTTHSVPLGSRVPSAIKRLLNDNSSLPSVFVSPFTTFRLEPLLFHAHTLEPPSYLTRTQYHEYKKMENDGFSVMTVGERRELKKGTVTGLGGIDPKPSTAAVSRKSSKWNAFRQGLGTSGNSSFDSDNMPSSRSTITSRSSTSRAGLEPSTSKSSASSLLRIVETPSSISHIFDHHSFLDNNVLRLGRVTRKCLSLDIGSDHISSDSLLQHSPVFFNGIGVDGTLDESGHNVAGRERVPLGSRMHSRRGSDGGIFCQFLVEQVIFEERERKERKQEKVLGMNAVPMNNGYEHEEKEPNDQLTSFQKIPEPFLSSEELDKNLLPLPVVASYPLDTLFGILADHSHDEKDEDSDETSTTSVTMSQEVHLAAPSYNAHSFQDQDNPLSSRDEKSLRAVISSARPSGVDDLPTQNAGQVPLAPILKLRLELTLMYDEHIFDEVIAKKVFKVIAKNPGPPVKKNLPITGRGVTFVKDRSSTSRPQIIEKEELWTHVINLSFYRIVQERSNPISNYIPFIPLRNRNQNGSSDSMDPSRRRSSVSRPSNDLFSKLSENRIGIEEPILVCVGDFSDSPPSPASFPCIPHVCRIERGQIGFVDMIARETWMSDPGICLMNPLKEIVSEVVNNVLVKRKRKKAELEDIGIPDGPNAPLVLIEEEKDMESISEEETKKSVDHDSNNRDINEDKMDSKRDGTTSKVHSFNLSIPVPSSSHLIAERNMSARKEGHRTTSRAAFKRIIGFPVDDIQASSSDNIRSVSEVVKQMLRSPEELDANSVESYLEFTSSEHMQMLISLIEKLQGMTWRDVWAIGQQVEQQTSQKGIKRTDISRSARTKSGSSQLQRDFSKFQEWEKMSEGILVLPPQISLSGQPEAPLFLLQVTFLLFLSKFVEAQYSLPNRGMFLFEDSKFSSSFSSIYSLDSSIPFNGPLLLGMPSLETINASTSKLILSQIRVESVVSSFRKKLEEQARRFEVERLRARSRYLLSKCGYLNDKEFGYLMTSYKWMIRSVFSTISLRKHLFLSQEREIQLQQKAQKEGHVLPQIFSQRSVDKLSLQIAALWQLPSFLFICECITGNGRSGNGGSIPDTSELKKKRNEEWRIQMAFDAKHGSARKDTDKIPPQSLASPSGLPDRRASEADIVSLQESTPRTLCKTLREKEIDRITARMGCLLTIQNDYLTSQAEVPLASSLASFSPSSIPIHTSHALTFLGLVVRGARQFGERGTISPLDLAVANGYTVPQDHQEMDAKKRKEAKKRRKERKKILKMKNGPKSSSSKPTTKKEFSCPVNPSIDSYVLTVITEDDSQDDGEGTKTAEKGETSKGEDSDKHSEEDEEEEEEEEEDEINQDLISEDKNNSDDLIDNINSPLESESSDFVDKTKKKPRVPTIPLPPSLPLGSVRPRAMSVLIQGSISKRTTPSQNLFPSEKYKYSPPPPPKHHLLSSSYMSLVKRTHDLMLCELELRIFLAKVLAENVRQHIHKAPADLEYVPIEDDKENDLVKPSDQQSHKPLSKELVNALETKKSRKSKRRISWKFSGTVNRQSRSHSRSGSVTSVTSDTNEPKPKMTPVYSSIDFIFPKTLPSMEENFVEFCVSKISENQHRQLYYLPFRYGTSITGTMNMSTMEHEEIDELDDIYNEEKYDKEKKRFQGKNMVELEEEIAWAAWEEKKRKRSERLSARKRRKSVDSSPRSPHSPSSSSNSNIPLSPSISPAQVDDLPHIPLLVQTSPQGVEEIAPLPLAAEFDDGLGDDPMLTPPSKIPSISTLPFDVQQKRIIGDAMANGRMGAFSAYLDDFRLHHSSILLNKIILEEMRAEERKAEEEMELKILQSVTKAAKVGINPLLISQGLFVTQGIDITDIEKEQTTSIDDLNLGGYSLVISDSPVEMGEENEEPETPRNTNPKSSEITVLSEFTPNVSALLHDISTNPLDDTLTDGTPCHSRTVFGTEESFFSGKTERDVDELSLLATPIVLSAGGILSGVGTECRANRKAFKDVDEFVAKASDSGYRLDPSHPLFHNDGHVFVKLEQAELQRKRQEEERLLLELEAQKEKDRFKQSLQLSSASLSSIELPISRDILSARVVSKSKNIGDKNSLISMSASLAIKSSRGPSESVKSTPRLDLTSTTPVRVKARTSSSSKFINGLSGEKVSVHRGTFGERTTPLRGLSMKDLLDPITPSKPIGSEKTDNAIISDGIDHKTPKVLDNGTDQSISGHKSPRDDAIDSGSFVTQPSFGFSLRTSKRSHARKLQSLRSRTQSIRNQVGRFGRKVREMSDVIGGDPMSRKSSTIEKPSIAKHGRSSSALSTSSSVSEASKRAKSKLELGPKKQMAAIEDGIRKKLTQDPLQGRYQYLLDNKDRSSIILAGSTRQDGVHSSLATYKREKAPSIDALGMSRRTKPSGPPGLLLRNLTPFQFISEANDLVDMIPFRSSTTKFSSKAIKEEDVKSICQFIVNCPFHDMYAILLRTKGADIFTDKKIQKSVWIKDSAETIVILVGKRHSPNFIASCGLFGEMLFLYIANLGLSTCYTISTKFDLLSVQRALYMFNSDEDIIVTCMPVGYSRDTAAVGNLDISSSSAPITLRRPNPLAGRRVLDDMLHPDSVSPSKWGSHTKFLLILARKAPSYKNLQPYFFKVSHMTVPLYSTASARETYGDGMEPISIIELYVKLELHKTLVKKSSKPVAKGSVLPDPRLDAGICASHMLLGACTFPEGVLKEIEMGDGIIEPLLRIVVREK</sequence>
<feature type="compositionally biased region" description="Basic and acidic residues" evidence="2">
    <location>
        <begin position="2210"/>
        <end position="2220"/>
    </location>
</feature>
<evidence type="ECO:0000256" key="1">
    <source>
        <dbReference type="SAM" id="Coils"/>
    </source>
</evidence>
<feature type="compositionally biased region" description="Basic and acidic residues" evidence="2">
    <location>
        <begin position="3760"/>
        <end position="3772"/>
    </location>
</feature>
<feature type="compositionally biased region" description="Low complexity" evidence="2">
    <location>
        <begin position="4200"/>
        <end position="4209"/>
    </location>
</feature>
<feature type="region of interest" description="Disordered" evidence="2">
    <location>
        <begin position="3317"/>
        <end position="3359"/>
    </location>
</feature>
<evidence type="ECO:0000313" key="5">
    <source>
        <dbReference type="EMBL" id="GKT35315.1"/>
    </source>
</evidence>
<comment type="caution">
    <text evidence="5">The sequence shown here is derived from an EMBL/GenBank/DDBJ whole genome shotgun (WGS) entry which is preliminary data.</text>
</comment>
<dbReference type="Pfam" id="PF14512">
    <property type="entry name" value="TM1586_NiRdase"/>
    <property type="match status" value="1"/>
</dbReference>
<feature type="compositionally biased region" description="Basic and acidic residues" evidence="2">
    <location>
        <begin position="1199"/>
        <end position="1216"/>
    </location>
</feature>
<feature type="region of interest" description="Disordered" evidence="2">
    <location>
        <begin position="4924"/>
        <end position="4971"/>
    </location>
</feature>
<feature type="region of interest" description="Disordered" evidence="2">
    <location>
        <begin position="3895"/>
        <end position="3941"/>
    </location>
</feature>
<organism evidence="5 6">
    <name type="scientific">Aduncisulcus paluster</name>
    <dbReference type="NCBI Taxonomy" id="2918883"/>
    <lineage>
        <taxon>Eukaryota</taxon>
        <taxon>Metamonada</taxon>
        <taxon>Carpediemonas-like organisms</taxon>
        <taxon>Aduncisulcus</taxon>
    </lineage>
</organism>
<feature type="region of interest" description="Disordered" evidence="2">
    <location>
        <begin position="1880"/>
        <end position="1947"/>
    </location>
</feature>
<feature type="domain" description="Putative nitroreductase TM1586" evidence="4">
    <location>
        <begin position="5069"/>
        <end position="5283"/>
    </location>
</feature>
<feature type="region of interest" description="Disordered" evidence="2">
    <location>
        <begin position="1012"/>
        <end position="1034"/>
    </location>
</feature>
<dbReference type="InterPro" id="IPR000415">
    <property type="entry name" value="Nitroreductase-like"/>
</dbReference>
<feature type="region of interest" description="Disordered" evidence="2">
    <location>
        <begin position="4535"/>
        <end position="4555"/>
    </location>
</feature>
<feature type="compositionally biased region" description="Low complexity" evidence="2">
    <location>
        <begin position="1253"/>
        <end position="1264"/>
    </location>
</feature>
<feature type="region of interest" description="Disordered" evidence="2">
    <location>
        <begin position="576"/>
        <end position="613"/>
    </location>
</feature>
<feature type="compositionally biased region" description="Polar residues" evidence="2">
    <location>
        <begin position="1887"/>
        <end position="1904"/>
    </location>
</feature>
<feature type="region of interest" description="Disordered" evidence="2">
    <location>
        <begin position="3474"/>
        <end position="3496"/>
    </location>
</feature>
<dbReference type="InterPro" id="IPR036322">
    <property type="entry name" value="WD40_repeat_dom_sf"/>
</dbReference>
<feature type="region of interest" description="Disordered" evidence="2">
    <location>
        <begin position="1826"/>
        <end position="1864"/>
    </location>
</feature>
<feature type="region of interest" description="Disordered" evidence="2">
    <location>
        <begin position="1135"/>
        <end position="1161"/>
    </location>
</feature>
<proteinExistence type="predicted"/>
<evidence type="ECO:0000256" key="2">
    <source>
        <dbReference type="SAM" id="MobiDB-lite"/>
    </source>
</evidence>
<feature type="compositionally biased region" description="Basic and acidic residues" evidence="2">
    <location>
        <begin position="588"/>
        <end position="613"/>
    </location>
</feature>
<feature type="compositionally biased region" description="Polar residues" evidence="2">
    <location>
        <begin position="2254"/>
        <end position="2266"/>
    </location>
</feature>
<keyword evidence="3" id="KW-1133">Transmembrane helix</keyword>
<feature type="region of interest" description="Disordered" evidence="2">
    <location>
        <begin position="2747"/>
        <end position="2768"/>
    </location>
</feature>
<feature type="region of interest" description="Disordered" evidence="2">
    <location>
        <begin position="3954"/>
        <end position="4049"/>
    </location>
</feature>
<feature type="compositionally biased region" description="Basic and acidic residues" evidence="2">
    <location>
        <begin position="2399"/>
        <end position="2409"/>
    </location>
</feature>
<keyword evidence="3" id="KW-0812">Transmembrane</keyword>
<feature type="region of interest" description="Disordered" evidence="2">
    <location>
        <begin position="4756"/>
        <end position="4783"/>
    </location>
</feature>
<feature type="region of interest" description="Disordered" evidence="2">
    <location>
        <begin position="4325"/>
        <end position="4363"/>
    </location>
</feature>
<feature type="region of interest" description="Disordered" evidence="2">
    <location>
        <begin position="4069"/>
        <end position="4088"/>
    </location>
</feature>
<feature type="compositionally biased region" description="Polar residues" evidence="2">
    <location>
        <begin position="982"/>
        <end position="995"/>
    </location>
</feature>
<feature type="region of interest" description="Disordered" evidence="2">
    <location>
        <begin position="4188"/>
        <end position="4217"/>
    </location>
</feature>
<feature type="compositionally biased region" description="Basic residues" evidence="2">
    <location>
        <begin position="3904"/>
        <end position="3919"/>
    </location>
</feature>
<feature type="region of interest" description="Disordered" evidence="2">
    <location>
        <begin position="1081"/>
        <end position="1100"/>
    </location>
</feature>
<feature type="compositionally biased region" description="Acidic residues" evidence="2">
    <location>
        <begin position="1781"/>
        <end position="1793"/>
    </location>
</feature>
<dbReference type="SUPFAM" id="SSF55469">
    <property type="entry name" value="FMN-dependent nitroreductase-like"/>
    <property type="match status" value="1"/>
</dbReference>
<accession>A0ABQ5KS79</accession>
<feature type="compositionally biased region" description="Polar residues" evidence="2">
    <location>
        <begin position="4899"/>
        <end position="4909"/>
    </location>
</feature>
<keyword evidence="3" id="KW-0472">Membrane</keyword>
<feature type="coiled-coil region" evidence="1">
    <location>
        <begin position="4674"/>
        <end position="4703"/>
    </location>
</feature>
<evidence type="ECO:0000313" key="6">
    <source>
        <dbReference type="Proteomes" id="UP001057375"/>
    </source>
</evidence>
<feature type="region of interest" description="Disordered" evidence="2">
    <location>
        <begin position="1961"/>
        <end position="1981"/>
    </location>
</feature>
<feature type="region of interest" description="Disordered" evidence="2">
    <location>
        <begin position="2376"/>
        <end position="2409"/>
    </location>
</feature>
<feature type="compositionally biased region" description="Basic and acidic residues" evidence="2">
    <location>
        <begin position="1938"/>
        <end position="1947"/>
    </location>
</feature>
<feature type="compositionally biased region" description="Basic and acidic residues" evidence="2">
    <location>
        <begin position="3324"/>
        <end position="3351"/>
    </location>
</feature>
<dbReference type="Gene3D" id="3.40.109.10">
    <property type="entry name" value="NADH Oxidase"/>
    <property type="match status" value="1"/>
</dbReference>
<feature type="compositionally biased region" description="Basic and acidic residues" evidence="2">
    <location>
        <begin position="3963"/>
        <end position="3984"/>
    </location>
</feature>
<feature type="compositionally biased region" description="Basic residues" evidence="2">
    <location>
        <begin position="2463"/>
        <end position="2481"/>
    </location>
</feature>
<feature type="compositionally biased region" description="Basic residues" evidence="2">
    <location>
        <begin position="1714"/>
        <end position="1727"/>
    </location>
</feature>